<proteinExistence type="predicted"/>
<evidence type="ECO:0008006" key="3">
    <source>
        <dbReference type="Google" id="ProtNLM"/>
    </source>
</evidence>
<dbReference type="Proteomes" id="UP000219565">
    <property type="component" value="Unassembled WGS sequence"/>
</dbReference>
<gene>
    <name evidence="1" type="ORF">SAMN04244553_2572</name>
</gene>
<accession>A0A285LBL8</accession>
<protein>
    <recommendedName>
        <fullName evidence="3">Proteins of 100 residues with WXG</fullName>
    </recommendedName>
</protein>
<name>A0A285LBL8_9NOCA</name>
<keyword evidence="2" id="KW-1185">Reference proteome</keyword>
<reference evidence="1 2" key="1">
    <citation type="submission" date="2017-09" db="EMBL/GenBank/DDBJ databases">
        <authorList>
            <person name="Ehlers B."/>
            <person name="Leendertz F.H."/>
        </authorList>
    </citation>
    <scope>NUCLEOTIDE SEQUENCE [LARGE SCALE GENOMIC DNA]</scope>
    <source>
        <strain evidence="1 2">DSM 45537</strain>
    </source>
</reference>
<evidence type="ECO:0000313" key="1">
    <source>
        <dbReference type="EMBL" id="SNY80996.1"/>
    </source>
</evidence>
<dbReference type="EMBL" id="OBEG01000002">
    <property type="protein sequence ID" value="SNY80996.1"/>
    <property type="molecule type" value="Genomic_DNA"/>
</dbReference>
<organism evidence="1 2">
    <name type="scientific">Nocardia amikacinitolerans</name>
    <dbReference type="NCBI Taxonomy" id="756689"/>
    <lineage>
        <taxon>Bacteria</taxon>
        <taxon>Bacillati</taxon>
        <taxon>Actinomycetota</taxon>
        <taxon>Actinomycetes</taxon>
        <taxon>Mycobacteriales</taxon>
        <taxon>Nocardiaceae</taxon>
        <taxon>Nocardia</taxon>
    </lineage>
</organism>
<sequence length="86" mass="9144">MGDLRDRVNGILTTLETSLDSRGAAWGGDGYGSTFADGPEGYLAARKNLTEGIGNTAKTLDSYSDGQYKAAKLLARTDIRSADDIR</sequence>
<dbReference type="AlphaFoldDB" id="A0A285LBL8"/>
<evidence type="ECO:0000313" key="2">
    <source>
        <dbReference type="Proteomes" id="UP000219565"/>
    </source>
</evidence>